<accession>D8MK50</accession>
<dbReference type="InterPro" id="IPR027417">
    <property type="entry name" value="P-loop_NTPase"/>
</dbReference>
<keyword evidence="1" id="KW-0614">Plasmid</keyword>
<dbReference type="HOGENOM" id="CLU_1576069_0_0_6"/>
<geneLocation type="plasmid" evidence="1 2">
    <name>pEB170</name>
</geneLocation>
<dbReference type="RefSeq" id="WP_013200015.1">
    <property type="nucleotide sequence ID" value="NC_014305.1"/>
</dbReference>
<dbReference type="AlphaFoldDB" id="D8MK50"/>
<dbReference type="KEGG" id="ebi:EbC_pEb17201950"/>
<organism evidence="2">
    <name type="scientific">Erwinia billingiae (strain Eb661)</name>
    <dbReference type="NCBI Taxonomy" id="634500"/>
    <lineage>
        <taxon>Bacteria</taxon>
        <taxon>Pseudomonadati</taxon>
        <taxon>Pseudomonadota</taxon>
        <taxon>Gammaproteobacteria</taxon>
        <taxon>Enterobacterales</taxon>
        <taxon>Erwiniaceae</taxon>
        <taxon>Erwinia</taxon>
    </lineage>
</organism>
<evidence type="ECO:0000313" key="1">
    <source>
        <dbReference type="EMBL" id="CAX53648.1"/>
    </source>
</evidence>
<dbReference type="EMBL" id="FP236830">
    <property type="protein sequence ID" value="CAX53648.1"/>
    <property type="molecule type" value="Genomic_DNA"/>
</dbReference>
<sequence length="169" mass="19265">MCDITYHEPLPEIVLRLSIKENTEKLEALYHGRKGHFYVQGWTGTGKSNVARRLAASIQGAYINRELLSLSEWTAQYTEIEAQILSSDKPVIVVDGFIPRGAGRGFNALLSRLTERGVSLFVFSQEPPGEDYPSVYRPQTFDRDVFNTIVEFRFGKRDRRSPVAFHQVK</sequence>
<name>D8MK50_ERWBE</name>
<protein>
    <submittedName>
        <fullName evidence="1">Putative ATPase</fullName>
    </submittedName>
</protein>
<dbReference type="SUPFAM" id="SSF52540">
    <property type="entry name" value="P-loop containing nucleoside triphosphate hydrolases"/>
    <property type="match status" value="1"/>
</dbReference>
<proteinExistence type="predicted"/>
<evidence type="ECO:0000313" key="2">
    <source>
        <dbReference type="Proteomes" id="UP000008793"/>
    </source>
</evidence>
<gene>
    <name evidence="1" type="ordered locus">EbC_pEb17201950</name>
</gene>
<keyword evidence="2" id="KW-1185">Reference proteome</keyword>
<dbReference type="Proteomes" id="UP000008793">
    <property type="component" value="Plasmid pEB170"/>
</dbReference>
<dbReference type="GeneID" id="90509938"/>
<reference evidence="1 2" key="1">
    <citation type="journal article" date="2010" name="BMC Genomics">
        <title>Genome comparison of the epiphytic bacteria Erwinia billingiae and E. tasmaniensis with the pear pathogen E. pyrifoliae.</title>
        <authorList>
            <person name="Kube M."/>
            <person name="Migdoll A.M."/>
            <person name="Gehring I."/>
            <person name="Heitmann K."/>
            <person name="Mayer Y."/>
            <person name="Kuhl H."/>
            <person name="Knaust F."/>
            <person name="Geider K."/>
            <person name="Reinhardt R."/>
        </authorList>
    </citation>
    <scope>NUCLEOTIDE SEQUENCE [LARGE SCALE GENOMIC DNA]</scope>
    <source>
        <strain evidence="1 2">Eb661</strain>
        <plasmid evidence="1">pEB170</plasmid>
    </source>
</reference>